<reference evidence="1 2" key="1">
    <citation type="submission" date="2018-09" db="EMBL/GenBank/DDBJ databases">
        <title>Paenibacillus aracenensis nov. sp. isolated from a cave in southern Spain.</title>
        <authorList>
            <person name="Jurado V."/>
            <person name="Gutierrez-Patricio S."/>
            <person name="Gonzalez-Pimentel J.L."/>
            <person name="Miller A.Z."/>
            <person name="Laiz L."/>
            <person name="Saiz-Jimenez C."/>
        </authorList>
    </citation>
    <scope>NUCLEOTIDE SEQUENCE [LARGE SCALE GENOMIC DNA]</scope>
    <source>
        <strain evidence="1 2">JCM 19203</strain>
    </source>
</reference>
<dbReference type="AlphaFoldDB" id="A0A3A6PSW4"/>
<accession>A0A3A6PSW4</accession>
<evidence type="ECO:0000313" key="1">
    <source>
        <dbReference type="EMBL" id="RJX37084.1"/>
    </source>
</evidence>
<comment type="caution">
    <text evidence="1">The sequence shown here is derived from an EMBL/GenBank/DDBJ whole genome shotgun (WGS) entry which is preliminary data.</text>
</comment>
<proteinExistence type="predicted"/>
<dbReference type="EMBL" id="QXQB01000007">
    <property type="protein sequence ID" value="RJX37084.1"/>
    <property type="molecule type" value="Genomic_DNA"/>
</dbReference>
<organism evidence="1 2">
    <name type="scientific">Paenibacillus pinisoli</name>
    <dbReference type="NCBI Taxonomy" id="1276110"/>
    <lineage>
        <taxon>Bacteria</taxon>
        <taxon>Bacillati</taxon>
        <taxon>Bacillota</taxon>
        <taxon>Bacilli</taxon>
        <taxon>Bacillales</taxon>
        <taxon>Paenibacillaceae</taxon>
        <taxon>Paenibacillus</taxon>
    </lineage>
</organism>
<keyword evidence="2" id="KW-1185">Reference proteome</keyword>
<dbReference type="Proteomes" id="UP000267798">
    <property type="component" value="Unassembled WGS sequence"/>
</dbReference>
<evidence type="ECO:0000313" key="2">
    <source>
        <dbReference type="Proteomes" id="UP000267798"/>
    </source>
</evidence>
<evidence type="ECO:0008006" key="3">
    <source>
        <dbReference type="Google" id="ProtNLM"/>
    </source>
</evidence>
<sequence>MSILIQRRIKSAVDRLFYFDKELFIHNSSERSITHRLAIYLGQMFYKWDIDVEYNRVGNDPKTIDRINQSLREEITDLDDVYSGRMTVYPDIIVHKRGEPKNHLVIEVKKVNSTNHVQDQYDLKKLRNYILDPALRYKYGAFVKLGLNNQEPILEIKIFTKDDFRQ</sequence>
<dbReference type="OrthoDB" id="8907997at2"/>
<protein>
    <recommendedName>
        <fullName evidence="3">GxxExxY protein</fullName>
    </recommendedName>
</protein>
<dbReference type="RefSeq" id="WP_120114081.1">
    <property type="nucleotide sequence ID" value="NZ_QXQB01000007.1"/>
</dbReference>
<name>A0A3A6PSW4_9BACL</name>
<gene>
    <name evidence="1" type="ORF">D3P09_24545</name>
</gene>